<accession>A0A521D8I8</accession>
<sequence>MTRPDDADSPADASSTITRELHARRRTLLAGTAGVAAAGALGLAYTDGGTPTDAVDLPEPDPDADPALIAHRGFAGENPENTVAAMEAAAGRDVPDPRRADLVEVDVVPTADGDVVVFHDDRLSGRAGGALGLTDAEGVVWETDTETVTDAEVLGSGETVPILREVLAAVPADVGVNVELKNPGRADLRPGEKLSGDELAERTAAWRPFVERVVEVLDGHDNAILLSSFCEAALAASREASSYPVAPILHESVDDGLAIAREHDAEAVHPPIDMVRGTPFTDDAGTAGVDLVETAHAEGRDVNVWTAETWYEARWLAAAGVDGVIADYAGLLDRWS</sequence>
<dbReference type="SUPFAM" id="SSF51695">
    <property type="entry name" value="PLC-like phosphodiesterases"/>
    <property type="match status" value="1"/>
</dbReference>
<dbReference type="Pfam" id="PF03009">
    <property type="entry name" value="GDPD"/>
    <property type="match status" value="1"/>
</dbReference>
<dbReference type="PANTHER" id="PTHR46211">
    <property type="entry name" value="GLYCEROPHOSPHORYL DIESTER PHOSPHODIESTERASE"/>
    <property type="match status" value="1"/>
</dbReference>
<feature type="domain" description="GP-PDE" evidence="1">
    <location>
        <begin position="66"/>
        <end position="336"/>
    </location>
</feature>
<dbReference type="Proteomes" id="UP000319712">
    <property type="component" value="Unassembled WGS sequence"/>
</dbReference>
<dbReference type="InterPro" id="IPR006311">
    <property type="entry name" value="TAT_signal"/>
</dbReference>
<name>A0A521D8I8_9EURY</name>
<protein>
    <submittedName>
        <fullName evidence="2">Glycerophosphoryl diester phosphodiesterase</fullName>
    </submittedName>
</protein>
<dbReference type="GO" id="GO:0008081">
    <property type="term" value="F:phosphoric diester hydrolase activity"/>
    <property type="evidence" value="ECO:0007669"/>
    <property type="project" value="InterPro"/>
</dbReference>
<dbReference type="Gene3D" id="3.20.20.190">
    <property type="entry name" value="Phosphatidylinositol (PI) phosphodiesterase"/>
    <property type="match status" value="1"/>
</dbReference>
<evidence type="ECO:0000313" key="2">
    <source>
        <dbReference type="EMBL" id="SMO67210.1"/>
    </source>
</evidence>
<dbReference type="InterPro" id="IPR017946">
    <property type="entry name" value="PLC-like_Pdiesterase_TIM-brl"/>
</dbReference>
<dbReference type="PROSITE" id="PS51704">
    <property type="entry name" value="GP_PDE"/>
    <property type="match status" value="1"/>
</dbReference>
<organism evidence="2 3">
    <name type="scientific">Halorubrum cibi</name>
    <dbReference type="NCBI Taxonomy" id="413815"/>
    <lineage>
        <taxon>Archaea</taxon>
        <taxon>Methanobacteriati</taxon>
        <taxon>Methanobacteriota</taxon>
        <taxon>Stenosarchaea group</taxon>
        <taxon>Halobacteria</taxon>
        <taxon>Halobacteriales</taxon>
        <taxon>Haloferacaceae</taxon>
        <taxon>Halorubrum</taxon>
    </lineage>
</organism>
<proteinExistence type="predicted"/>
<dbReference type="GO" id="GO:0006629">
    <property type="term" value="P:lipid metabolic process"/>
    <property type="evidence" value="ECO:0007669"/>
    <property type="project" value="InterPro"/>
</dbReference>
<dbReference type="InterPro" id="IPR030395">
    <property type="entry name" value="GP_PDE_dom"/>
</dbReference>
<dbReference type="OrthoDB" id="19020at2157"/>
<dbReference type="RefSeq" id="WP_142986633.1">
    <property type="nucleotide sequence ID" value="NZ_FXTD01000006.1"/>
</dbReference>
<dbReference type="CDD" id="cd08556">
    <property type="entry name" value="GDPD"/>
    <property type="match status" value="1"/>
</dbReference>
<evidence type="ECO:0000313" key="3">
    <source>
        <dbReference type="Proteomes" id="UP000319712"/>
    </source>
</evidence>
<dbReference type="PROSITE" id="PS51318">
    <property type="entry name" value="TAT"/>
    <property type="match status" value="1"/>
</dbReference>
<gene>
    <name evidence="2" type="ORF">SAMN06264867_10647</name>
</gene>
<dbReference type="PANTHER" id="PTHR46211:SF14">
    <property type="entry name" value="GLYCEROPHOSPHODIESTER PHOSPHODIESTERASE"/>
    <property type="match status" value="1"/>
</dbReference>
<dbReference type="EMBL" id="FXTD01000006">
    <property type="protein sequence ID" value="SMO67210.1"/>
    <property type="molecule type" value="Genomic_DNA"/>
</dbReference>
<dbReference type="AlphaFoldDB" id="A0A521D8I8"/>
<evidence type="ECO:0000259" key="1">
    <source>
        <dbReference type="PROSITE" id="PS51704"/>
    </source>
</evidence>
<keyword evidence="3" id="KW-1185">Reference proteome</keyword>
<reference evidence="2 3" key="1">
    <citation type="submission" date="2017-05" db="EMBL/GenBank/DDBJ databases">
        <authorList>
            <person name="Varghese N."/>
            <person name="Submissions S."/>
        </authorList>
    </citation>
    <scope>NUCLEOTIDE SEQUENCE [LARGE SCALE GENOMIC DNA]</scope>
    <source>
        <strain evidence="2 3">DSM 19504</strain>
    </source>
</reference>